<comment type="caution">
    <text evidence="2">The sequence shown here is derived from an EMBL/GenBank/DDBJ whole genome shotgun (WGS) entry which is preliminary data.</text>
</comment>
<keyword evidence="1" id="KW-0812">Transmembrane</keyword>
<dbReference type="Gene3D" id="3.40.50.1820">
    <property type="entry name" value="alpha/beta hydrolase"/>
    <property type="match status" value="1"/>
</dbReference>
<feature type="transmembrane region" description="Helical" evidence="1">
    <location>
        <begin position="6"/>
        <end position="26"/>
    </location>
</feature>
<dbReference type="InterPro" id="IPR010315">
    <property type="entry name" value="DUF915_hydro-like"/>
</dbReference>
<dbReference type="Pfam" id="PF06028">
    <property type="entry name" value="DUF915"/>
    <property type="match status" value="1"/>
</dbReference>
<evidence type="ECO:0000256" key="1">
    <source>
        <dbReference type="SAM" id="Phobius"/>
    </source>
</evidence>
<proteinExistence type="predicted"/>
<keyword evidence="1" id="KW-0472">Membrane</keyword>
<dbReference type="GO" id="GO:0016787">
    <property type="term" value="F:hydrolase activity"/>
    <property type="evidence" value="ECO:0007669"/>
    <property type="project" value="UniProtKB-KW"/>
</dbReference>
<sequence length="270" mass="30484">MKKKYVYTFIFSFLLLASITIVIVLLNNNKSENYSGEPTVFVHGYKGTLKSFGNMLDRFETKYNWGTKALIYYVTSDGEVNEYNFNKGRDKPAFIQVLFEDNRAGFSNSAEWLATALKKMKKDYSIDSVDLVGHSMGGIVSLKYAKQYQQEEYPSVNKIVAIGSPFDGIYKDEYFQINRDAAATDLKPDSAELQLLQVGTFPTNVEVLNIGSTGDPVAVPESVEAIRTVISSDQLVEIIIEDDNLGHSALHENEQVDKLIYSFLWQDEFQ</sequence>
<organism evidence="2 3">
    <name type="scientific">Virgibacillus tibetensis</name>
    <dbReference type="NCBI Taxonomy" id="3042313"/>
    <lineage>
        <taxon>Bacteria</taxon>
        <taxon>Bacillati</taxon>
        <taxon>Bacillota</taxon>
        <taxon>Bacilli</taxon>
        <taxon>Bacillales</taxon>
        <taxon>Bacillaceae</taxon>
        <taxon>Virgibacillus</taxon>
    </lineage>
</organism>
<dbReference type="InterPro" id="IPR029058">
    <property type="entry name" value="AB_hydrolase_fold"/>
</dbReference>
<dbReference type="RefSeq" id="WP_327608193.1">
    <property type="nucleotide sequence ID" value="NZ_JARZFX010000007.1"/>
</dbReference>
<keyword evidence="3" id="KW-1185">Reference proteome</keyword>
<accession>A0ABU6KH47</accession>
<protein>
    <submittedName>
        <fullName evidence="2">Alpha/beta fold hydrolase</fullName>
    </submittedName>
</protein>
<evidence type="ECO:0000313" key="2">
    <source>
        <dbReference type="EMBL" id="MEC5424626.1"/>
    </source>
</evidence>
<dbReference type="SUPFAM" id="SSF53474">
    <property type="entry name" value="alpha/beta-Hydrolases"/>
    <property type="match status" value="1"/>
</dbReference>
<name>A0ABU6KH47_9BACI</name>
<keyword evidence="2" id="KW-0378">Hydrolase</keyword>
<keyword evidence="1" id="KW-1133">Transmembrane helix</keyword>
<evidence type="ECO:0000313" key="3">
    <source>
        <dbReference type="Proteomes" id="UP001335737"/>
    </source>
</evidence>
<gene>
    <name evidence="2" type="ORF">QGM71_14085</name>
</gene>
<dbReference type="Proteomes" id="UP001335737">
    <property type="component" value="Unassembled WGS sequence"/>
</dbReference>
<dbReference type="EMBL" id="JARZFX010000007">
    <property type="protein sequence ID" value="MEC5424626.1"/>
    <property type="molecule type" value="Genomic_DNA"/>
</dbReference>
<reference evidence="2 3" key="1">
    <citation type="journal article" date="2024" name="Int. J. Syst. Evol. Microbiol.">
        <title>Virgibacillus tibetensis sp. nov., isolated from salt lake on the Tibetan Plateau of China.</title>
        <authorList>
            <person name="Phurbu D."/>
            <person name="Liu Z.-X."/>
            <person name="Wang R."/>
            <person name="Zheng Y.-Y."/>
            <person name="Liu H.-C."/>
            <person name="Zhou Y.-G."/>
            <person name="Yu Y.-J."/>
            <person name="Li A.-H."/>
        </authorList>
    </citation>
    <scope>NUCLEOTIDE SEQUENCE [LARGE SCALE GENOMIC DNA]</scope>
    <source>
        <strain evidence="2 3">C22-A2</strain>
    </source>
</reference>